<evidence type="ECO:0000313" key="14">
    <source>
        <dbReference type="Proteomes" id="UP001258315"/>
    </source>
</evidence>
<evidence type="ECO:0000256" key="4">
    <source>
        <dbReference type="ARBA" id="ARBA00023015"/>
    </source>
</evidence>
<feature type="signal peptide" evidence="9">
    <location>
        <begin position="1"/>
        <end position="25"/>
    </location>
</feature>
<evidence type="ECO:0000259" key="12">
    <source>
        <dbReference type="PROSITE" id="PS50110"/>
    </source>
</evidence>
<accession>A0ABU3GR23</accession>
<dbReference type="SMART" id="SM00387">
    <property type="entry name" value="HATPase_c"/>
    <property type="match status" value="1"/>
</dbReference>
<keyword evidence="8" id="KW-1133">Transmembrane helix</keyword>
<dbReference type="PRINTS" id="PR00344">
    <property type="entry name" value="BCTRLSENSOR"/>
</dbReference>
<keyword evidence="13" id="KW-0418">Kinase</keyword>
<evidence type="ECO:0000256" key="6">
    <source>
        <dbReference type="ARBA" id="ARBA00023163"/>
    </source>
</evidence>
<dbReference type="InterPro" id="IPR011123">
    <property type="entry name" value="Y_Y_Y"/>
</dbReference>
<evidence type="ECO:0000256" key="2">
    <source>
        <dbReference type="ARBA" id="ARBA00012438"/>
    </source>
</evidence>
<feature type="chain" id="PRO_5046471806" description="histidine kinase" evidence="9">
    <location>
        <begin position="26"/>
        <end position="1387"/>
    </location>
</feature>
<evidence type="ECO:0000256" key="1">
    <source>
        <dbReference type="ARBA" id="ARBA00000085"/>
    </source>
</evidence>
<dbReference type="InterPro" id="IPR001789">
    <property type="entry name" value="Sig_transdc_resp-reg_receiver"/>
</dbReference>
<dbReference type="Pfam" id="PF07495">
    <property type="entry name" value="Y_Y_Y"/>
    <property type="match status" value="1"/>
</dbReference>
<dbReference type="Gene3D" id="2.60.40.10">
    <property type="entry name" value="Immunoglobulins"/>
    <property type="match status" value="1"/>
</dbReference>
<organism evidence="13 14">
    <name type="scientific">Mucilaginibacter terrae</name>
    <dbReference type="NCBI Taxonomy" id="1955052"/>
    <lineage>
        <taxon>Bacteria</taxon>
        <taxon>Pseudomonadati</taxon>
        <taxon>Bacteroidota</taxon>
        <taxon>Sphingobacteriia</taxon>
        <taxon>Sphingobacteriales</taxon>
        <taxon>Sphingobacteriaceae</taxon>
        <taxon>Mucilaginibacter</taxon>
    </lineage>
</organism>
<evidence type="ECO:0000256" key="5">
    <source>
        <dbReference type="ARBA" id="ARBA00023125"/>
    </source>
</evidence>
<dbReference type="Pfam" id="PF07494">
    <property type="entry name" value="Reg_prop"/>
    <property type="match status" value="8"/>
</dbReference>
<keyword evidence="14" id="KW-1185">Reference proteome</keyword>
<dbReference type="InterPro" id="IPR011110">
    <property type="entry name" value="Reg_prop"/>
</dbReference>
<feature type="transmembrane region" description="Helical" evidence="8">
    <location>
        <begin position="800"/>
        <end position="821"/>
    </location>
</feature>
<dbReference type="InterPro" id="IPR011006">
    <property type="entry name" value="CheY-like_superfamily"/>
</dbReference>
<evidence type="ECO:0000256" key="9">
    <source>
        <dbReference type="SAM" id="SignalP"/>
    </source>
</evidence>
<dbReference type="Gene3D" id="1.10.10.60">
    <property type="entry name" value="Homeodomain-like"/>
    <property type="match status" value="1"/>
</dbReference>
<dbReference type="EMBL" id="JAVLVU010000001">
    <property type="protein sequence ID" value="MDT3401996.1"/>
    <property type="molecule type" value="Genomic_DNA"/>
</dbReference>
<dbReference type="Gene3D" id="2.130.10.10">
    <property type="entry name" value="YVTN repeat-like/Quinoprotein amine dehydrogenase"/>
    <property type="match status" value="3"/>
</dbReference>
<dbReference type="InterPro" id="IPR003594">
    <property type="entry name" value="HATPase_dom"/>
</dbReference>
<keyword evidence="8" id="KW-0812">Transmembrane</keyword>
<name>A0ABU3GR23_9SPHI</name>
<dbReference type="Pfam" id="PF12833">
    <property type="entry name" value="HTH_18"/>
    <property type="match status" value="1"/>
</dbReference>
<dbReference type="InterPro" id="IPR009057">
    <property type="entry name" value="Homeodomain-like_sf"/>
</dbReference>
<feature type="domain" description="Response regulatory" evidence="12">
    <location>
        <begin position="1128"/>
        <end position="1243"/>
    </location>
</feature>
<dbReference type="InterPro" id="IPR013783">
    <property type="entry name" value="Ig-like_fold"/>
</dbReference>
<dbReference type="EC" id="2.7.13.3" evidence="2"/>
<dbReference type="InterPro" id="IPR018062">
    <property type="entry name" value="HTH_AraC-typ_CS"/>
</dbReference>
<dbReference type="SMART" id="SM00388">
    <property type="entry name" value="HisKA"/>
    <property type="match status" value="1"/>
</dbReference>
<keyword evidence="4" id="KW-0805">Transcription regulation</keyword>
<dbReference type="Pfam" id="PF00512">
    <property type="entry name" value="HisKA"/>
    <property type="match status" value="1"/>
</dbReference>
<evidence type="ECO:0000256" key="8">
    <source>
        <dbReference type="SAM" id="Phobius"/>
    </source>
</evidence>
<dbReference type="Pfam" id="PF02518">
    <property type="entry name" value="HATPase_c"/>
    <property type="match status" value="1"/>
</dbReference>
<dbReference type="InterPro" id="IPR003661">
    <property type="entry name" value="HisK_dim/P_dom"/>
</dbReference>
<comment type="catalytic activity">
    <reaction evidence="1">
        <text>ATP + protein L-histidine = ADP + protein N-phospho-L-histidine.</text>
        <dbReference type="EC" id="2.7.13.3"/>
    </reaction>
</comment>
<keyword evidence="8" id="KW-0472">Membrane</keyword>
<protein>
    <recommendedName>
        <fullName evidence="2">histidine kinase</fullName>
        <ecNumber evidence="2">2.7.13.3</ecNumber>
    </recommendedName>
</protein>
<dbReference type="Gene3D" id="3.40.50.2300">
    <property type="match status" value="1"/>
</dbReference>
<evidence type="ECO:0000256" key="3">
    <source>
        <dbReference type="ARBA" id="ARBA00022553"/>
    </source>
</evidence>
<dbReference type="InterPro" id="IPR015943">
    <property type="entry name" value="WD40/YVTN_repeat-like_dom_sf"/>
</dbReference>
<feature type="domain" description="Histidine kinase" evidence="11">
    <location>
        <begin position="858"/>
        <end position="1082"/>
    </location>
</feature>
<dbReference type="Gene3D" id="3.30.565.10">
    <property type="entry name" value="Histidine kinase-like ATPase, C-terminal domain"/>
    <property type="match status" value="1"/>
</dbReference>
<dbReference type="CDD" id="cd00082">
    <property type="entry name" value="HisKA"/>
    <property type="match status" value="1"/>
</dbReference>
<dbReference type="PROSITE" id="PS01124">
    <property type="entry name" value="HTH_ARAC_FAMILY_2"/>
    <property type="match status" value="1"/>
</dbReference>
<dbReference type="SUPFAM" id="SSF52172">
    <property type="entry name" value="CheY-like"/>
    <property type="match status" value="1"/>
</dbReference>
<dbReference type="PROSITE" id="PS50109">
    <property type="entry name" value="HIS_KIN"/>
    <property type="match status" value="1"/>
</dbReference>
<dbReference type="RefSeq" id="WP_311948053.1">
    <property type="nucleotide sequence ID" value="NZ_JAVLVU010000001.1"/>
</dbReference>
<dbReference type="InterPro" id="IPR036890">
    <property type="entry name" value="HATPase_C_sf"/>
</dbReference>
<dbReference type="InterPro" id="IPR036097">
    <property type="entry name" value="HisK_dim/P_sf"/>
</dbReference>
<dbReference type="InterPro" id="IPR004358">
    <property type="entry name" value="Sig_transdc_His_kin-like_C"/>
</dbReference>
<dbReference type="Pfam" id="PF00072">
    <property type="entry name" value="Response_reg"/>
    <property type="match status" value="1"/>
</dbReference>
<reference evidence="14" key="1">
    <citation type="submission" date="2023-07" db="EMBL/GenBank/DDBJ databases">
        <title>Functional and genomic diversity of the sorghum phyllosphere microbiome.</title>
        <authorList>
            <person name="Shade A."/>
        </authorList>
    </citation>
    <scope>NUCLEOTIDE SEQUENCE [LARGE SCALE GENOMIC DNA]</scope>
    <source>
        <strain evidence="14">SORGH_AS_0422</strain>
    </source>
</reference>
<dbReference type="SUPFAM" id="SSF63829">
    <property type="entry name" value="Calcium-dependent phosphotriesterase"/>
    <property type="match status" value="3"/>
</dbReference>
<sequence>MIRPLHYRLLVSLIFMLLLQQSLHAQQQELHFTSITSKDGLPSNTINAFLKDSYGLLWFATEDGLTKFNGLNFVIYRHDIKDSTSIRSNEVSSLHEDKQGRLWVGTSAGLHLYDRRKNNFFHYKESLIGDGLSSGNIKGICSDNKGNIWVATLGGLNMLNPRTNQVTKFGNDKKVPWQVGRGEVLSVYADRTGLIWIGTKYGLFSHNANRKDFTAYKHRNGDEKTICSDLVKTITEDKLGSLWFGTNSGLSNYSRVNNNFNNITTGNGPRALSDNTIYTISADNANNLWIGTEDGLNILDIKTGNMRHYFPVGRDVSSISGRVVKSILNDRDGITWIGTYDAGINKYDRNLTFFSLKKSNPYDVFGLNAPFVSSLAYGDNGDIYVGTDGGGLSIYHPTTGLFEHIPLHVPGVESSNLKILALERSRDRSLWIGTYQSGLFRLDPANGSITHFAKGSTDQALNSNEVFCLKEDKAGRMWVGTNGGGVNVYDPRTKSFLKYGPPIEGENMQFIPLNGYIRALEEDKQGRMWVGSYGTGIAVYDPRKRNFEALNQFSGALPSNKINTFAEDQNGNMWVGTAGDGLMKINASLKKIELLTDKNGLADGVIHALLQDRNGRIWMSTNKGVSWLTPSNGRITNYSYYNGLQFSSFKNGAGLLAKNGTLYFGGGEGLNFIDPQAIKFNRRVPEIIFTELKVGNKTISGTDSTMLDADISVAKNATLTYKQNFSISFVALNFTSPRQNRYQYRLKGFDKDWINAGTKTTAYYTNLSPGTYVFEVKASNNDGIWNNKPALLEIRIDPPFWMTIWAYLFYVGLAISSLLVIRYRGIQKLKREFTQEHSKREAERLHELDRLKIKFLTNLSHDLRTPISLIMGPVDKMMNQKNLDGDSIIQLKVVKRNTRRLLNLVNQLLDFRKIEERELKLNLIKGDVISFILEVCESFQDLSEKKQIAFIINTSVDRLHMAYDPNKLERILFNLLSNAFKFSSGGGKVMLVTYLQHSLEGDTENTLIIEVSDTGVGIEKNSQALIFERFYQSKSSSAVPDQGSGIGLSIVREFVQMHGGQISVNSTEGVGTTFRIELPFQTVEPDILIEAEPLAKEPAIDEVDLKPDVRLSNELTEHEVLGNDNLPLILIVEDNEDFRFFLRDNLKSHYRVIEAANGKEGWQKTLASHPELVVSDVMMPYMDGLELSQKIKGDKRTGHIPVILLTASSGEEKQLKGLASGANDYLNKPFSFDILNVRIKNLLTLNRTLKNTYTKQVKLATTELKVESGNERLLRSVLKYIEENLTNTQLSVEDLSRHIGMSRGSLYNKLLEITGLSPVEFIRSIKLEKAAMLLENSDLNIAQIAYTVGFATPNYFAKSFKAKYQMLPSEYVSQKRKPVRSKTDVAS</sequence>
<evidence type="ECO:0000313" key="13">
    <source>
        <dbReference type="EMBL" id="MDT3401996.1"/>
    </source>
</evidence>
<keyword evidence="5" id="KW-0238">DNA-binding</keyword>
<dbReference type="SUPFAM" id="SSF46689">
    <property type="entry name" value="Homeodomain-like"/>
    <property type="match status" value="1"/>
</dbReference>
<keyword evidence="9" id="KW-0732">Signal</keyword>
<dbReference type="SUPFAM" id="SSF55874">
    <property type="entry name" value="ATPase domain of HSP90 chaperone/DNA topoisomerase II/histidine kinase"/>
    <property type="match status" value="1"/>
</dbReference>
<keyword evidence="13" id="KW-0808">Transferase</keyword>
<evidence type="ECO:0000259" key="10">
    <source>
        <dbReference type="PROSITE" id="PS01124"/>
    </source>
</evidence>
<feature type="domain" description="HTH araC/xylS-type" evidence="10">
    <location>
        <begin position="1275"/>
        <end position="1374"/>
    </location>
</feature>
<comment type="caution">
    <text evidence="13">The sequence shown here is derived from an EMBL/GenBank/DDBJ whole genome shotgun (WGS) entry which is preliminary data.</text>
</comment>
<dbReference type="Proteomes" id="UP001258315">
    <property type="component" value="Unassembled WGS sequence"/>
</dbReference>
<dbReference type="PANTHER" id="PTHR43547:SF2">
    <property type="entry name" value="HYBRID SIGNAL TRANSDUCTION HISTIDINE KINASE C"/>
    <property type="match status" value="1"/>
</dbReference>
<gene>
    <name evidence="13" type="ORF">QE417_001068</name>
</gene>
<proteinExistence type="predicted"/>
<evidence type="ECO:0000259" key="11">
    <source>
        <dbReference type="PROSITE" id="PS50109"/>
    </source>
</evidence>
<feature type="modified residue" description="4-aspartylphosphate" evidence="7">
    <location>
        <position position="1176"/>
    </location>
</feature>
<dbReference type="SUPFAM" id="SSF47384">
    <property type="entry name" value="Homodimeric domain of signal transducing histidine kinase"/>
    <property type="match status" value="1"/>
</dbReference>
<dbReference type="InterPro" id="IPR005467">
    <property type="entry name" value="His_kinase_dom"/>
</dbReference>
<keyword evidence="3 7" id="KW-0597">Phosphoprotein</keyword>
<dbReference type="SMART" id="SM00342">
    <property type="entry name" value="HTH_ARAC"/>
    <property type="match status" value="1"/>
</dbReference>
<dbReference type="InterPro" id="IPR018060">
    <property type="entry name" value="HTH_AraC"/>
</dbReference>
<dbReference type="SMART" id="SM00448">
    <property type="entry name" value="REC"/>
    <property type="match status" value="1"/>
</dbReference>
<dbReference type="GO" id="GO:0016301">
    <property type="term" value="F:kinase activity"/>
    <property type="evidence" value="ECO:0007669"/>
    <property type="project" value="UniProtKB-KW"/>
</dbReference>
<dbReference type="PROSITE" id="PS50110">
    <property type="entry name" value="RESPONSE_REGULATORY"/>
    <property type="match status" value="1"/>
</dbReference>
<dbReference type="Gene3D" id="1.10.287.130">
    <property type="match status" value="1"/>
</dbReference>
<keyword evidence="6" id="KW-0804">Transcription</keyword>
<dbReference type="PROSITE" id="PS00041">
    <property type="entry name" value="HTH_ARAC_FAMILY_1"/>
    <property type="match status" value="1"/>
</dbReference>
<dbReference type="PANTHER" id="PTHR43547">
    <property type="entry name" value="TWO-COMPONENT HISTIDINE KINASE"/>
    <property type="match status" value="1"/>
</dbReference>
<evidence type="ECO:0000256" key="7">
    <source>
        <dbReference type="PROSITE-ProRule" id="PRU00169"/>
    </source>
</evidence>